<dbReference type="Proteomes" id="UP000199076">
    <property type="component" value="Unassembled WGS sequence"/>
</dbReference>
<dbReference type="InterPro" id="IPR055553">
    <property type="entry name" value="DUF7129"/>
</dbReference>
<reference evidence="3" key="1">
    <citation type="submission" date="2016-10" db="EMBL/GenBank/DDBJ databases">
        <authorList>
            <person name="Varghese N."/>
            <person name="Submissions S."/>
        </authorList>
    </citation>
    <scope>NUCLEOTIDE SEQUENCE [LARGE SCALE GENOMIC DNA]</scope>
    <source>
        <strain evidence="3">IBRC-M 10760</strain>
    </source>
</reference>
<evidence type="ECO:0000259" key="1">
    <source>
        <dbReference type="Pfam" id="PF23455"/>
    </source>
</evidence>
<keyword evidence="3" id="KW-1185">Reference proteome</keyword>
<dbReference type="NCBIfam" id="NF033497">
    <property type="entry name" value="rubre_like_arch"/>
    <property type="match status" value="1"/>
</dbReference>
<dbReference type="EMBL" id="FNBK01000002">
    <property type="protein sequence ID" value="SDE94137.1"/>
    <property type="molecule type" value="Genomic_DNA"/>
</dbReference>
<dbReference type="AlphaFoldDB" id="A0A1G7H149"/>
<evidence type="ECO:0000313" key="2">
    <source>
        <dbReference type="EMBL" id="SDE94137.1"/>
    </source>
</evidence>
<name>A0A1G7H149_9EURY</name>
<dbReference type="RefSeq" id="WP_139171052.1">
    <property type="nucleotide sequence ID" value="NZ_FNBK01000002.1"/>
</dbReference>
<sequence>MPLTEPTPDTDPYYECLDCDQRITEEVDDRLCPDCGGYLEDLTVAR</sequence>
<organism evidence="2 3">
    <name type="scientific">Halorientalis regularis</name>
    <dbReference type="NCBI Taxonomy" id="660518"/>
    <lineage>
        <taxon>Archaea</taxon>
        <taxon>Methanobacteriati</taxon>
        <taxon>Methanobacteriota</taxon>
        <taxon>Stenosarchaea group</taxon>
        <taxon>Halobacteria</taxon>
        <taxon>Halobacteriales</taxon>
        <taxon>Haloarculaceae</taxon>
        <taxon>Halorientalis</taxon>
    </lineage>
</organism>
<evidence type="ECO:0000313" key="3">
    <source>
        <dbReference type="Proteomes" id="UP000199076"/>
    </source>
</evidence>
<proteinExistence type="predicted"/>
<dbReference type="STRING" id="660518.SAMN05216218_102281"/>
<dbReference type="Pfam" id="PF23455">
    <property type="entry name" value="DUF7129"/>
    <property type="match status" value="1"/>
</dbReference>
<gene>
    <name evidence="2" type="ORF">SAMN05216218_102281</name>
</gene>
<protein>
    <recommendedName>
        <fullName evidence="1">DUF7129 domain-containing protein</fullName>
    </recommendedName>
</protein>
<dbReference type="OrthoDB" id="280213at2157"/>
<feature type="domain" description="DUF7129" evidence="1">
    <location>
        <begin position="9"/>
        <end position="46"/>
    </location>
</feature>
<accession>A0A1G7H149</accession>